<organism evidence="3 4">
    <name type="scientific">Glutamicibacter creatinolyticus</name>
    <dbReference type="NCBI Taxonomy" id="162496"/>
    <lineage>
        <taxon>Bacteria</taxon>
        <taxon>Bacillati</taxon>
        <taxon>Actinomycetota</taxon>
        <taxon>Actinomycetes</taxon>
        <taxon>Micrococcales</taxon>
        <taxon>Micrococcaceae</taxon>
        <taxon>Glutamicibacter</taxon>
    </lineage>
</organism>
<keyword evidence="4" id="KW-1185">Reference proteome</keyword>
<evidence type="ECO:0000313" key="4">
    <source>
        <dbReference type="Proteomes" id="UP000307000"/>
    </source>
</evidence>
<sequence length="121" mass="13149">MPPPYRRPATASMHPRPGSTAVEKHSRRVAVNPQAGPHPLAFHRSWPRLGLKLDPPGKEPDMEPFISQWVCSLIMVIGIFCLLSGRAELGVLCLVLGVGLTLVDRFIAPQAGETEGRTGHP</sequence>
<reference evidence="3 4" key="1">
    <citation type="submission" date="2018-12" db="EMBL/GenBank/DDBJ databases">
        <title>Complete Genome Sequence of Glutamicibacter creatinolyticus strain LGCM259,isolated from an abscess of a 12-year-old mare in Italy.</title>
        <authorList>
            <person name="Santos R.G."/>
            <person name="Silva A.L."/>
            <person name="Seyffert N."/>
            <person name="Castro T.L.P."/>
            <person name="Attili A.R."/>
            <person name="Rifici C."/>
            <person name="Mazzullo G."/>
            <person name="Brenig B."/>
            <person name="Venanzi F."/>
            <person name="Azevedo V."/>
        </authorList>
    </citation>
    <scope>NUCLEOTIDE SEQUENCE [LARGE SCALE GENOMIC DNA]</scope>
    <source>
        <strain evidence="3 4">LGCM 259</strain>
    </source>
</reference>
<protein>
    <submittedName>
        <fullName evidence="3">Uncharacterized protein</fullName>
    </submittedName>
</protein>
<keyword evidence="2" id="KW-0812">Transmembrane</keyword>
<keyword evidence="2" id="KW-1133">Transmembrane helix</keyword>
<evidence type="ECO:0000256" key="2">
    <source>
        <dbReference type="SAM" id="Phobius"/>
    </source>
</evidence>
<dbReference type="AlphaFoldDB" id="A0A5B7WTR1"/>
<feature type="region of interest" description="Disordered" evidence="1">
    <location>
        <begin position="1"/>
        <end position="40"/>
    </location>
</feature>
<dbReference type="EMBL" id="CP034412">
    <property type="protein sequence ID" value="QCY47398.1"/>
    <property type="molecule type" value="Genomic_DNA"/>
</dbReference>
<feature type="transmembrane region" description="Helical" evidence="2">
    <location>
        <begin position="65"/>
        <end position="82"/>
    </location>
</feature>
<evidence type="ECO:0000313" key="3">
    <source>
        <dbReference type="EMBL" id="QCY47398.1"/>
    </source>
</evidence>
<feature type="transmembrane region" description="Helical" evidence="2">
    <location>
        <begin position="89"/>
        <end position="108"/>
    </location>
</feature>
<dbReference type="Proteomes" id="UP000307000">
    <property type="component" value="Chromosome"/>
</dbReference>
<dbReference type="KEGG" id="gcr:GcLGCM259_1674"/>
<evidence type="ECO:0000256" key="1">
    <source>
        <dbReference type="SAM" id="MobiDB-lite"/>
    </source>
</evidence>
<proteinExistence type="predicted"/>
<gene>
    <name evidence="3" type="ORF">GcLGCM259_1674</name>
</gene>
<name>A0A5B7WTR1_9MICC</name>
<accession>A0A5B7WTR1</accession>
<keyword evidence="2" id="KW-0472">Membrane</keyword>